<proteinExistence type="predicted"/>
<reference evidence="1 2" key="1">
    <citation type="submission" date="2018-03" db="EMBL/GenBank/DDBJ databases">
        <title>Whole genome sequencing of Histamine producing bacteria.</title>
        <authorList>
            <person name="Butler K."/>
        </authorList>
    </citation>
    <scope>NUCLEOTIDE SEQUENCE [LARGE SCALE GENOMIC DNA]</scope>
    <source>
        <strain evidence="1 2">JCM 13586</strain>
    </source>
</reference>
<protein>
    <submittedName>
        <fullName evidence="1">Uncharacterized protein</fullName>
    </submittedName>
</protein>
<evidence type="ECO:0000313" key="1">
    <source>
        <dbReference type="EMBL" id="PSU27153.1"/>
    </source>
</evidence>
<comment type="caution">
    <text evidence="1">The sequence shown here is derived from an EMBL/GenBank/DDBJ whole genome shotgun (WGS) entry which is preliminary data.</text>
</comment>
<dbReference type="EMBL" id="PYMH01000030">
    <property type="protein sequence ID" value="PSU27153.1"/>
    <property type="molecule type" value="Genomic_DNA"/>
</dbReference>
<gene>
    <name evidence="1" type="ORF">C9I99_26720</name>
</gene>
<organism evidence="1 2">
    <name type="scientific">Photobacterium lutimaris</name>
    <dbReference type="NCBI Taxonomy" id="388278"/>
    <lineage>
        <taxon>Bacteria</taxon>
        <taxon>Pseudomonadati</taxon>
        <taxon>Pseudomonadota</taxon>
        <taxon>Gammaproteobacteria</taxon>
        <taxon>Vibrionales</taxon>
        <taxon>Vibrionaceae</taxon>
        <taxon>Photobacterium</taxon>
    </lineage>
</organism>
<sequence length="62" mass="7105">MLAGQFFTKLAKPKVSTHNNRINTMLITFGVFGLKCNWFGKVGRQHVLCKRYSLEFVMVIAL</sequence>
<keyword evidence="2" id="KW-1185">Reference proteome</keyword>
<accession>A0A2T3IHN8</accession>
<dbReference type="Proteomes" id="UP000241222">
    <property type="component" value="Unassembled WGS sequence"/>
</dbReference>
<dbReference type="AlphaFoldDB" id="A0A2T3IHN8"/>
<evidence type="ECO:0000313" key="2">
    <source>
        <dbReference type="Proteomes" id="UP000241222"/>
    </source>
</evidence>
<name>A0A2T3IHN8_9GAMM</name>